<feature type="compositionally biased region" description="Acidic residues" evidence="1">
    <location>
        <begin position="214"/>
        <end position="238"/>
    </location>
</feature>
<dbReference type="PANTHER" id="PTHR24020:SF20">
    <property type="entry name" value="PH DOMAIN-CONTAINING PROTEIN"/>
    <property type="match status" value="1"/>
</dbReference>
<dbReference type="InterPro" id="IPR036465">
    <property type="entry name" value="vWFA_dom_sf"/>
</dbReference>
<accession>A0AAD9VDR4</accession>
<name>A0AAD9VDR4_ACRCE</name>
<comment type="caution">
    <text evidence="4">The sequence shown here is derived from an EMBL/GenBank/DDBJ whole genome shotgun (WGS) entry which is preliminary data.</text>
</comment>
<proteinExistence type="predicted"/>
<organism evidence="4 5">
    <name type="scientific">Acropora cervicornis</name>
    <name type="common">Staghorn coral</name>
    <dbReference type="NCBI Taxonomy" id="6130"/>
    <lineage>
        <taxon>Eukaryota</taxon>
        <taxon>Metazoa</taxon>
        <taxon>Cnidaria</taxon>
        <taxon>Anthozoa</taxon>
        <taxon>Hexacorallia</taxon>
        <taxon>Scleractinia</taxon>
        <taxon>Astrocoeniina</taxon>
        <taxon>Acroporidae</taxon>
        <taxon>Acropora</taxon>
    </lineage>
</organism>
<dbReference type="EMBL" id="JARQWQ010000007">
    <property type="protein sequence ID" value="KAK2570736.1"/>
    <property type="molecule type" value="Genomic_DNA"/>
</dbReference>
<dbReference type="Pfam" id="PF00092">
    <property type="entry name" value="VWA"/>
    <property type="match status" value="1"/>
</dbReference>
<evidence type="ECO:0000256" key="2">
    <source>
        <dbReference type="SAM" id="SignalP"/>
    </source>
</evidence>
<dbReference type="PROSITE" id="PS50234">
    <property type="entry name" value="VWFA"/>
    <property type="match status" value="1"/>
</dbReference>
<reference evidence="4" key="2">
    <citation type="journal article" date="2023" name="Science">
        <title>Genomic signatures of disease resistance in endangered staghorn corals.</title>
        <authorList>
            <person name="Vollmer S.V."/>
            <person name="Selwyn J.D."/>
            <person name="Despard B.A."/>
            <person name="Roesel C.L."/>
        </authorList>
    </citation>
    <scope>NUCLEOTIDE SEQUENCE</scope>
    <source>
        <strain evidence="4">K2</strain>
    </source>
</reference>
<keyword evidence="5" id="KW-1185">Reference proteome</keyword>
<feature type="chain" id="PRO_5042188223" evidence="2">
    <location>
        <begin position="29"/>
        <end position="252"/>
    </location>
</feature>
<dbReference type="AlphaFoldDB" id="A0AAD9VDR4"/>
<feature type="domain" description="VWFA" evidence="3">
    <location>
        <begin position="37"/>
        <end position="195"/>
    </location>
</feature>
<evidence type="ECO:0000313" key="4">
    <source>
        <dbReference type="EMBL" id="KAK2570736.1"/>
    </source>
</evidence>
<dbReference type="Gene3D" id="3.40.50.410">
    <property type="entry name" value="von Willebrand factor, type A domain"/>
    <property type="match status" value="1"/>
</dbReference>
<evidence type="ECO:0000313" key="5">
    <source>
        <dbReference type="Proteomes" id="UP001249851"/>
    </source>
</evidence>
<dbReference type="CDD" id="cd00198">
    <property type="entry name" value="vWFA"/>
    <property type="match status" value="1"/>
</dbReference>
<feature type="region of interest" description="Disordered" evidence="1">
    <location>
        <begin position="212"/>
        <end position="241"/>
    </location>
</feature>
<dbReference type="SUPFAM" id="SSF53300">
    <property type="entry name" value="vWA-like"/>
    <property type="match status" value="1"/>
</dbReference>
<sequence length="252" mass="27702">MELVQHHSKMIARFLLLMFLCFGRDASSFSTCDKPLDVLFAVDTSGSIDDVQFKHSQKFLRDLVGFFRISNSAARMAVFGFDHLPRFSKASNLDDPTTVSLTGIREQIDDLNFSQGATLIHVGLVEAGNIFNVSTLRPNVPRVVVFLTDGVNYRGSDSLVQPAEYLRTIHNARVISIGIGSEKIVDEEALNIMAGPRMSDQIVLIDFKKKSCGADDDESENDDTTSDEESGNESEDDGCGTKLRAVASLICQ</sequence>
<dbReference type="PANTHER" id="PTHR24020">
    <property type="entry name" value="COLLAGEN ALPHA"/>
    <property type="match status" value="1"/>
</dbReference>
<gene>
    <name evidence="4" type="ORF">P5673_004428</name>
</gene>
<protein>
    <submittedName>
        <fullName evidence="4">Cuticlin-6</fullName>
    </submittedName>
</protein>
<evidence type="ECO:0000256" key="1">
    <source>
        <dbReference type="SAM" id="MobiDB-lite"/>
    </source>
</evidence>
<dbReference type="InterPro" id="IPR002035">
    <property type="entry name" value="VWF_A"/>
</dbReference>
<feature type="signal peptide" evidence="2">
    <location>
        <begin position="1"/>
        <end position="28"/>
    </location>
</feature>
<keyword evidence="2" id="KW-0732">Signal</keyword>
<reference evidence="4" key="1">
    <citation type="journal article" date="2023" name="G3 (Bethesda)">
        <title>Whole genome assembly and annotation of the endangered Caribbean coral Acropora cervicornis.</title>
        <authorList>
            <person name="Selwyn J.D."/>
            <person name="Vollmer S.V."/>
        </authorList>
    </citation>
    <scope>NUCLEOTIDE SEQUENCE</scope>
    <source>
        <strain evidence="4">K2</strain>
    </source>
</reference>
<evidence type="ECO:0000259" key="3">
    <source>
        <dbReference type="PROSITE" id="PS50234"/>
    </source>
</evidence>
<dbReference type="Proteomes" id="UP001249851">
    <property type="component" value="Unassembled WGS sequence"/>
</dbReference>
<dbReference type="InterPro" id="IPR050525">
    <property type="entry name" value="ECM_Assembly_Org"/>
</dbReference>
<dbReference type="SMART" id="SM00327">
    <property type="entry name" value="VWA"/>
    <property type="match status" value="1"/>
</dbReference>